<dbReference type="Pfam" id="PF00400">
    <property type="entry name" value="WD40"/>
    <property type="match status" value="1"/>
</dbReference>
<dbReference type="PANTHER" id="PTHR19871">
    <property type="entry name" value="BETA TRANSDUCIN-RELATED PROTEIN"/>
    <property type="match status" value="1"/>
</dbReference>
<dbReference type="SUPFAM" id="SSF52540">
    <property type="entry name" value="P-loop containing nucleoside triphosphate hydrolases"/>
    <property type="match status" value="1"/>
</dbReference>
<dbReference type="RefSeq" id="XP_024507599.1">
    <property type="nucleotide sequence ID" value="XM_024654204.1"/>
</dbReference>
<sequence length="1795" mass="206301">MSTTNVKKIKTVPKIITTPRKIVTPKKINTPRKIIKKKNNNLKGINHTAEQDLFLQNLEKSTQSCQQETFEEKEIQIIYDKVHKGIFDNIPAPTSKIVRVFTSSTFTDTSLERNMLMEEVYPNLKKYCREIHGLEFQVVDMRWGIRDEATDDHMTTKLCINEIKNCQKISLGPNFVVFLCQKYGYRPIPSEILSTEFEILKKTLKERQEDVSILDVWYIEDLNAVPSHFTLQPISSILVNFNNKRIPKLQEQDSKAWWNIEAKMQSLLRKGARICYERGNFNYEEMHNYFMSVTEREVINGILKADNPNDHCLCYIRTIKNINISLPNTASKFIDIIHNEVNTEAQTLLASLRDEQVTVKLSTNNIRRSTVEWIGREGLDTKFHSEYLKEFCDDFYSRITGMVKKAVQLHSKYKNPLFVEILQHLHNGLSDSLMFYGRDEELENSKKYILSDNCYPLIFKGDNGCGKTSLLAKIATEIKNWFQPTNKKPIIILRFLGTSACSSSISPLLTSICDQIAYNYNKNLIGQSPTEPSILFQHFKKMMSLATNDSPLIFILDSLDLLSKLDGAHELLWFPTFLPSNVKLIVSLNNGPSIIEESIMRMVEIDSQYVNVPPLGVKLGLKVIEKWLESIGRTLTKRQWEIVRNALQYCSLPLFVKLIYATIARWKSHSRPQDTTLFKSVQSSIHALFDRTESQHGKLLVSHALSYISAARSGLSDSELEDLISLDDKVLDDIYQYHLPPIRRIPPLLWSRIRADLPGYLSERAADDIIVLNWYHEQFRSAAMERYFKNLNHLQQTHSSMADYFLGIYGGGVQKAFQFTDLQKQRFGLFEKEGLADRKVPLQPNVFYDKEGKIKRYNNRKLNELPYHLLKSSRFQDLMNICLFNFDFLQAKVASFPLQAVIADYEDAITKFKANINEENRELIRQLALVADALRLSASLISRHPYMLSFELLGRLLPLVPNNQYINNLLIGCDLESTKFNCFLPVHHSFHSPGGPLKYSLEEHPFAVFGLDIITNRKMLVSASNQIIVWDTETGDLARTINPNIEGIFFGISTSYDGKYIAAYTNNNQVVIMGLMTGEYIIIEPEKINKQMDILKIQFYGTEHNNLLIWNNSQYQILDIDGHCLKIKQIERFDDCKLLNMFYQNEQNNAFIFWSGDKDDWEIKLCSKINNNKIEEFQITSALVFFDNKFTNGACCIQKVDTTDKNFNTDCDYMIVYIKLSNDNNKYIIDGVIEDNLEDRPNDIVYWSRPNKKVNGMQLDWICIIMIDGFILHQKYFDKSNVYLKLPSGIRNIPVKPMHTTSVMTFTSNDSIFVAAVRNSLYVWKMDTSTLIRTIDAHFGRILNLKQMIVHSQNLIISSSLDRTIKIWNMENIFEKSFYIFNMDQPVEKIHIASQKGNIAIAQTRKYVGVWDIRNHRFITSLVTNPTGAVVTHSLISSDGKIVVSIENDNLLIWEMKTQSVKNRTHVNQVFQILFFYYESMIGVISKHLDTSEQKIARILVYKIDDLSLHYTYEWNCRNFKNVVIFKDEKKFALISLSKGYDLIQIVDVFEGVVKSKFKPKYTKKMQRDIVVYDIETLKSNNNLLIVMENDSKGTIWNWKTKKIIRLLPQYSNISTLDGKLGLYAPNKGSLAIIDMKTGNILRTLIGNVQEGVNDIFACFSSSGQHVLYYHTGHKNLRCYRVSDGKLIGILKPHAKIVDIKSDIKGEQIVIGGLDGSVLVAVICDDFVYPGIRKTLVSLPSRKHLLNHLGLTVEPSSDDIYLNISNLGALSIAAAKFKRGISTQKHKGSAVCSIQ</sequence>
<dbReference type="WBParaSite" id="SRAE_2000305600.1">
    <property type="protein sequence ID" value="SRAE_2000305600.1"/>
    <property type="gene ID" value="WBGene00263276"/>
</dbReference>
<dbReference type="PROSITE" id="PS50837">
    <property type="entry name" value="NACHT"/>
    <property type="match status" value="1"/>
</dbReference>
<dbReference type="InterPro" id="IPR056534">
    <property type="entry name" value="Beta-prop_NWD2_C"/>
</dbReference>
<dbReference type="InterPro" id="IPR015943">
    <property type="entry name" value="WD40/YVTN_repeat-like_dom_sf"/>
</dbReference>
<keyword evidence="2" id="KW-0677">Repeat</keyword>
<proteinExistence type="predicted"/>
<dbReference type="Gene3D" id="1.25.40.370">
    <property type="match status" value="1"/>
</dbReference>
<reference evidence="5 6" key="1">
    <citation type="submission" date="2014-09" db="EMBL/GenBank/DDBJ databases">
        <authorList>
            <person name="Martin A.A."/>
        </authorList>
    </citation>
    <scope>NUCLEOTIDE SEQUENCE</scope>
    <source>
        <strain evidence="6">ED321</strain>
        <strain evidence="5">ED321 Heterogonic</strain>
    </source>
</reference>
<dbReference type="InterPro" id="IPR001680">
    <property type="entry name" value="WD40_rpt"/>
</dbReference>
<dbReference type="SUPFAM" id="SSF50998">
    <property type="entry name" value="Quinoprotein alcohol dehydrogenase-like"/>
    <property type="match status" value="1"/>
</dbReference>
<gene>
    <name evidence="5 7 8" type="ORF">SRAE_2000305600</name>
</gene>
<dbReference type="OMA" id="QQISYNY"/>
<dbReference type="PROSITE" id="PS00678">
    <property type="entry name" value="WD_REPEATS_1"/>
    <property type="match status" value="1"/>
</dbReference>
<keyword evidence="6" id="KW-1185">Reference proteome</keyword>
<dbReference type="SUPFAM" id="SSF69304">
    <property type="entry name" value="Tricorn protease N-terminal domain"/>
    <property type="match status" value="1"/>
</dbReference>
<dbReference type="Pfam" id="PF13271">
    <property type="entry name" value="DUF4062"/>
    <property type="match status" value="1"/>
</dbReference>
<accession>A0A090MZ66</accession>
<dbReference type="eggNOG" id="KOG3602">
    <property type="taxonomic scope" value="Eukaryota"/>
</dbReference>
<dbReference type="SMART" id="SM00320">
    <property type="entry name" value="WD40"/>
    <property type="match status" value="4"/>
</dbReference>
<reference evidence="7" key="2">
    <citation type="submission" date="2020-12" db="UniProtKB">
        <authorList>
            <consortium name="WormBaseParasite"/>
        </authorList>
    </citation>
    <scope>IDENTIFICATION</scope>
</reference>
<dbReference type="OrthoDB" id="2325716at2759"/>
<dbReference type="WormBase" id="SRAE_2000305600">
    <property type="protein sequence ID" value="SRP05278"/>
    <property type="gene ID" value="WBGene00263276"/>
</dbReference>
<dbReference type="SUPFAM" id="SSF50969">
    <property type="entry name" value="YVTN repeat-like/Quinoprotein amine dehydrogenase"/>
    <property type="match status" value="1"/>
</dbReference>
<dbReference type="PROSITE" id="PS50082">
    <property type="entry name" value="WD_REPEATS_2"/>
    <property type="match status" value="1"/>
</dbReference>
<evidence type="ECO:0000313" key="7">
    <source>
        <dbReference type="WBParaSite" id="SRAE_2000305600.1"/>
    </source>
</evidence>
<dbReference type="PANTHER" id="PTHR19871:SF14">
    <property type="entry name" value="DUF4062 DOMAIN-CONTAINING PROTEIN"/>
    <property type="match status" value="1"/>
</dbReference>
<dbReference type="InterPro" id="IPR025139">
    <property type="entry name" value="DUF4062"/>
</dbReference>
<dbReference type="CTD" id="36380769"/>
<dbReference type="Pfam" id="PF25469">
    <property type="entry name" value="WHD_NWD1"/>
    <property type="match status" value="1"/>
</dbReference>
<dbReference type="InterPro" id="IPR052752">
    <property type="entry name" value="NACHT-WD_repeat"/>
</dbReference>
<evidence type="ECO:0000259" key="4">
    <source>
        <dbReference type="PROSITE" id="PS50837"/>
    </source>
</evidence>
<dbReference type="InterPro" id="IPR019775">
    <property type="entry name" value="WD40_repeat_CS"/>
</dbReference>
<dbReference type="Pfam" id="PF23586">
    <property type="entry name" value="Beta-prop_NWD2_C"/>
    <property type="match status" value="1"/>
</dbReference>
<dbReference type="Proteomes" id="UP000035682">
    <property type="component" value="Unplaced"/>
</dbReference>
<dbReference type="Pfam" id="PF05729">
    <property type="entry name" value="NACHT"/>
    <property type="match status" value="1"/>
</dbReference>
<dbReference type="InterPro" id="IPR057588">
    <property type="entry name" value="NWD1/2-like_WH"/>
</dbReference>
<evidence type="ECO:0000313" key="8">
    <source>
        <dbReference type="WormBase" id="SRAE_2000305600"/>
    </source>
</evidence>
<dbReference type="Gene3D" id="2.130.10.10">
    <property type="entry name" value="YVTN repeat-like/Quinoprotein amine dehydrogenase"/>
    <property type="match status" value="3"/>
</dbReference>
<name>A0A090MZ66_STRRB</name>
<dbReference type="InterPro" id="IPR007111">
    <property type="entry name" value="NACHT_NTPase"/>
</dbReference>
<evidence type="ECO:0000256" key="1">
    <source>
        <dbReference type="ARBA" id="ARBA00022574"/>
    </source>
</evidence>
<dbReference type="InterPro" id="IPR011044">
    <property type="entry name" value="Quino_amine_DH_bsu"/>
</dbReference>
<feature type="domain" description="NACHT" evidence="4">
    <location>
        <begin position="455"/>
        <end position="587"/>
    </location>
</feature>
<feature type="repeat" description="WD" evidence="3">
    <location>
        <begin position="1354"/>
        <end position="1372"/>
    </location>
</feature>
<dbReference type="STRING" id="34506.A0A090MZ66"/>
<dbReference type="GeneID" id="36380769"/>
<dbReference type="Gene3D" id="3.40.50.300">
    <property type="entry name" value="P-loop containing nucleotide triphosphate hydrolases"/>
    <property type="match status" value="1"/>
</dbReference>
<dbReference type="EMBL" id="LN609529">
    <property type="protein sequence ID" value="CEF68399.1"/>
    <property type="molecule type" value="Genomic_DNA"/>
</dbReference>
<evidence type="ECO:0000256" key="3">
    <source>
        <dbReference type="PROSITE-ProRule" id="PRU00221"/>
    </source>
</evidence>
<organism evidence="5">
    <name type="scientific">Strongyloides ratti</name>
    <name type="common">Parasitic roundworm</name>
    <dbReference type="NCBI Taxonomy" id="34506"/>
    <lineage>
        <taxon>Eukaryota</taxon>
        <taxon>Metazoa</taxon>
        <taxon>Ecdysozoa</taxon>
        <taxon>Nematoda</taxon>
        <taxon>Chromadorea</taxon>
        <taxon>Rhabditida</taxon>
        <taxon>Tylenchina</taxon>
        <taxon>Panagrolaimomorpha</taxon>
        <taxon>Strongyloidoidea</taxon>
        <taxon>Strongyloididae</taxon>
        <taxon>Strongyloides</taxon>
    </lineage>
</organism>
<evidence type="ECO:0000256" key="2">
    <source>
        <dbReference type="ARBA" id="ARBA00022737"/>
    </source>
</evidence>
<dbReference type="InterPro" id="IPR027417">
    <property type="entry name" value="P-loop_NTPase"/>
</dbReference>
<evidence type="ECO:0000313" key="5">
    <source>
        <dbReference type="EMBL" id="CEF68399.1"/>
    </source>
</evidence>
<keyword evidence="1 3" id="KW-0853">WD repeat</keyword>
<dbReference type="InterPro" id="IPR011047">
    <property type="entry name" value="Quinoprotein_ADH-like_sf"/>
</dbReference>
<evidence type="ECO:0000313" key="6">
    <source>
        <dbReference type="Proteomes" id="UP000035682"/>
    </source>
</evidence>
<protein>
    <submittedName>
        <fullName evidence="7">NACHT domain-containing protein</fullName>
    </submittedName>
</protein>